<evidence type="ECO:0000313" key="3">
    <source>
        <dbReference type="EMBL" id="QYM77842.1"/>
    </source>
</evidence>
<keyword evidence="4" id="KW-1185">Reference proteome</keyword>
<accession>A0A8F9XF91</accession>
<dbReference type="SUPFAM" id="SSF53448">
    <property type="entry name" value="Nucleotide-diphospho-sugar transferases"/>
    <property type="match status" value="1"/>
</dbReference>
<sequence>MVPTPATQLPVSVVIVARNEAHNLPRCLASVQGWTAETVLVLNNTTDASAAVAEPFGAQVHDLPWQGFRDTKNAANALAAHPWILSLDADEEVSPALRADLVRFFARGDDQRFVGARFPRKVWFIDRWITHGDWYPDLSLRLFHRDRAHWGGDAVVHEKISADGPVARLRGDLHHYSFPTLASHVSKINAFAELFVRQRQDQGTRFSLFPVIVRPFWRFFRAYVIKLGFLDGFPGFYIASATAFSAFVRYSRLYEVDHAAPPPDAS</sequence>
<evidence type="ECO:0000259" key="2">
    <source>
        <dbReference type="Pfam" id="PF00535"/>
    </source>
</evidence>
<dbReference type="PANTHER" id="PTHR43630">
    <property type="entry name" value="POLY-BETA-1,6-N-ACETYL-D-GLUCOSAMINE SYNTHASE"/>
    <property type="match status" value="1"/>
</dbReference>
<dbReference type="EMBL" id="CP080507">
    <property type="protein sequence ID" value="QYM77842.1"/>
    <property type="molecule type" value="Genomic_DNA"/>
</dbReference>
<proteinExistence type="inferred from homology"/>
<dbReference type="RefSeq" id="WP_220160946.1">
    <property type="nucleotide sequence ID" value="NZ_CP080507.1"/>
</dbReference>
<gene>
    <name evidence="3" type="ORF">K0B96_10980</name>
</gene>
<dbReference type="Pfam" id="PF00535">
    <property type="entry name" value="Glycos_transf_2"/>
    <property type="match status" value="1"/>
</dbReference>
<dbReference type="PANTHER" id="PTHR43630:SF2">
    <property type="entry name" value="GLYCOSYLTRANSFERASE"/>
    <property type="match status" value="1"/>
</dbReference>
<evidence type="ECO:0000256" key="1">
    <source>
        <dbReference type="ARBA" id="ARBA00038494"/>
    </source>
</evidence>
<dbReference type="CDD" id="cd02511">
    <property type="entry name" value="Beta4Glucosyltransferase"/>
    <property type="match status" value="1"/>
</dbReference>
<name>A0A8F9XF91_9BACT</name>
<feature type="domain" description="Glycosyltransferase 2-like" evidence="2">
    <location>
        <begin position="12"/>
        <end position="122"/>
    </location>
</feature>
<dbReference type="AlphaFoldDB" id="A0A8F9XF91"/>
<dbReference type="KEGG" id="ole:K0B96_10980"/>
<dbReference type="InterPro" id="IPR029044">
    <property type="entry name" value="Nucleotide-diphossugar_trans"/>
</dbReference>
<dbReference type="Gene3D" id="3.90.550.10">
    <property type="entry name" value="Spore Coat Polysaccharide Biosynthesis Protein SpsA, Chain A"/>
    <property type="match status" value="1"/>
</dbReference>
<dbReference type="Proteomes" id="UP000825051">
    <property type="component" value="Chromosome"/>
</dbReference>
<reference evidence="3" key="1">
    <citation type="submission" date="2021-08" db="EMBL/GenBank/DDBJ databases">
        <title>Genome of a novel bacterium of the phylum Verrucomicrobia, Oleiharenicola sp. KSB-15.</title>
        <authorList>
            <person name="Chung J.-H."/>
            <person name="Ahn J.-H."/>
            <person name="Yoon Y."/>
            <person name="Kim D.-Y."/>
            <person name="An S.-H."/>
            <person name="Park I."/>
            <person name="Yeon J."/>
        </authorList>
    </citation>
    <scope>NUCLEOTIDE SEQUENCE</scope>
    <source>
        <strain evidence="3">KSB-15</strain>
    </source>
</reference>
<evidence type="ECO:0000313" key="4">
    <source>
        <dbReference type="Proteomes" id="UP000825051"/>
    </source>
</evidence>
<protein>
    <submittedName>
        <fullName evidence="3">Glycosyltransferase family 2 protein</fullName>
    </submittedName>
</protein>
<organism evidence="3 4">
    <name type="scientific">Horticoccus luteus</name>
    <dbReference type="NCBI Taxonomy" id="2862869"/>
    <lineage>
        <taxon>Bacteria</taxon>
        <taxon>Pseudomonadati</taxon>
        <taxon>Verrucomicrobiota</taxon>
        <taxon>Opitutia</taxon>
        <taxon>Opitutales</taxon>
        <taxon>Opitutaceae</taxon>
        <taxon>Horticoccus</taxon>
    </lineage>
</organism>
<dbReference type="InterPro" id="IPR001173">
    <property type="entry name" value="Glyco_trans_2-like"/>
</dbReference>
<comment type="similarity">
    <text evidence="1">Belongs to the glycosyltransferase 2 family. WaaE/KdtX subfamily.</text>
</comment>